<proteinExistence type="predicted"/>
<feature type="compositionally biased region" description="Low complexity" evidence="2">
    <location>
        <begin position="35"/>
        <end position="46"/>
    </location>
</feature>
<evidence type="ECO:0000313" key="4">
    <source>
        <dbReference type="Proteomes" id="UP001516023"/>
    </source>
</evidence>
<feature type="compositionally biased region" description="Polar residues" evidence="2">
    <location>
        <begin position="94"/>
        <end position="106"/>
    </location>
</feature>
<dbReference type="Proteomes" id="UP001516023">
    <property type="component" value="Unassembled WGS sequence"/>
</dbReference>
<feature type="compositionally biased region" description="Polar residues" evidence="2">
    <location>
        <begin position="172"/>
        <end position="183"/>
    </location>
</feature>
<gene>
    <name evidence="3" type="ORF">HJC23_012611</name>
</gene>
<keyword evidence="1" id="KW-0175">Coiled coil</keyword>
<evidence type="ECO:0000256" key="1">
    <source>
        <dbReference type="SAM" id="Coils"/>
    </source>
</evidence>
<comment type="caution">
    <text evidence="3">The sequence shown here is derived from an EMBL/GenBank/DDBJ whole genome shotgun (WGS) entry which is preliminary data.</text>
</comment>
<evidence type="ECO:0000313" key="3">
    <source>
        <dbReference type="EMBL" id="KAL3801211.1"/>
    </source>
</evidence>
<name>A0ABD3QMN2_9STRA</name>
<organism evidence="3 4">
    <name type="scientific">Cyclotella cryptica</name>
    <dbReference type="NCBI Taxonomy" id="29204"/>
    <lineage>
        <taxon>Eukaryota</taxon>
        <taxon>Sar</taxon>
        <taxon>Stramenopiles</taxon>
        <taxon>Ochrophyta</taxon>
        <taxon>Bacillariophyta</taxon>
        <taxon>Coscinodiscophyceae</taxon>
        <taxon>Thalassiosirophycidae</taxon>
        <taxon>Stephanodiscales</taxon>
        <taxon>Stephanodiscaceae</taxon>
        <taxon>Cyclotella</taxon>
    </lineage>
</organism>
<feature type="region of interest" description="Disordered" evidence="2">
    <location>
        <begin position="1"/>
        <end position="46"/>
    </location>
</feature>
<protein>
    <submittedName>
        <fullName evidence="3">Uncharacterized protein</fullName>
    </submittedName>
</protein>
<reference evidence="3 4" key="1">
    <citation type="journal article" date="2020" name="G3 (Bethesda)">
        <title>Improved Reference Genome for Cyclotella cryptica CCMP332, a Model for Cell Wall Morphogenesis, Salinity Adaptation, and Lipid Production in Diatoms (Bacillariophyta).</title>
        <authorList>
            <person name="Roberts W.R."/>
            <person name="Downey K.M."/>
            <person name="Ruck E.C."/>
            <person name="Traller J.C."/>
            <person name="Alverson A.J."/>
        </authorList>
    </citation>
    <scope>NUCLEOTIDE SEQUENCE [LARGE SCALE GENOMIC DNA]</scope>
    <source>
        <strain evidence="3 4">CCMP332</strain>
    </source>
</reference>
<feature type="region of interest" description="Disordered" evidence="2">
    <location>
        <begin position="147"/>
        <end position="188"/>
    </location>
</feature>
<sequence length="567" mass="63839">MPQDNFQHLFRFSKKADANSSNDDEPVDPIHHAPTSHASDVSSSVVTADEALRDIDDSASTSAEIGCADVLPAHDSIIVDVGSPPRSAAETRPSETCATPSDSRPGTESIAYIKRFLSPAIQNLRDLKLAEKLNSLADNLDEYPDKVRRELESRGEARRRREEPGEKETTHSEPSLSEPSVSRLSDEEMEEECLRLKMEADMACQRIGETYDALVRFVEGNPHGSYEDFIAFLLMGGGKSTKADDGEEDEVQVCENYYARDSEYRKLWNDNLTLGLDPNCTTLEGRAFVPANDSSLTSQPSDNQNIDAIDPWHAFDESTNESSFAASQSPSLENQRRSRTLSGDRIKQISHIDRQKLASSAFNVLSNVSSLAIKPLRDMQLAEKVNAMQLDIEEEEARRDIERYRLRQEEKRSLEEMMKVKKEAEERTLTLTKDHLMSFLMEHPDATYQEWIEDLHPENAHDGTLLEGFGKTIDHRFFVEESDHRRLWNENLSNFLDGEARSKLYVPPRPRQMDDNGELVVAADLLSGPWNDQGNVDRTCPSTNDATHSNEECASLNRNSADLIAFD</sequence>
<feature type="compositionally biased region" description="Basic and acidic residues" evidence="2">
    <location>
        <begin position="147"/>
        <end position="171"/>
    </location>
</feature>
<keyword evidence="4" id="KW-1185">Reference proteome</keyword>
<evidence type="ECO:0000256" key="2">
    <source>
        <dbReference type="SAM" id="MobiDB-lite"/>
    </source>
</evidence>
<dbReference type="EMBL" id="JABMIG020000028">
    <property type="protein sequence ID" value="KAL3801211.1"/>
    <property type="molecule type" value="Genomic_DNA"/>
</dbReference>
<accession>A0ABD3QMN2</accession>
<feature type="region of interest" description="Disordered" evidence="2">
    <location>
        <begin position="78"/>
        <end position="106"/>
    </location>
</feature>
<dbReference type="AlphaFoldDB" id="A0ABD3QMN2"/>
<feature type="coiled-coil region" evidence="1">
    <location>
        <begin position="387"/>
        <end position="427"/>
    </location>
</feature>
<feature type="compositionally biased region" description="Polar residues" evidence="2">
    <location>
        <begin position="320"/>
        <end position="333"/>
    </location>
</feature>
<feature type="region of interest" description="Disordered" evidence="2">
    <location>
        <begin position="319"/>
        <end position="342"/>
    </location>
</feature>